<dbReference type="EMBL" id="AP024110">
    <property type="protein sequence ID" value="BCM24694.1"/>
    <property type="molecule type" value="Genomic_DNA"/>
</dbReference>
<dbReference type="KEGG" id="mpau:ZMTM_09530"/>
<dbReference type="AlphaFoldDB" id="A0A8D5FYU7"/>
<dbReference type="Gene3D" id="3.30.70.120">
    <property type="match status" value="1"/>
</dbReference>
<gene>
    <name evidence="1" type="ORF">ZMTM_09530</name>
</gene>
<accession>A0A8D5FYU7</accession>
<keyword evidence="2" id="KW-1185">Reference proteome</keyword>
<proteinExistence type="predicted"/>
<evidence type="ECO:0008006" key="3">
    <source>
        <dbReference type="Google" id="ProtNLM"/>
    </source>
</evidence>
<reference evidence="1" key="1">
    <citation type="journal article" date="2021" name="Arch. Microbiol.">
        <title>Methyloradius palustris gen. nov., sp. nov., a methanol-oxidizing bacterium isolated from snow.</title>
        <authorList>
            <person name="Miyadera T."/>
            <person name="Kojima H."/>
            <person name="Fukui M."/>
        </authorList>
    </citation>
    <scope>NUCLEOTIDE SEQUENCE</scope>
    <source>
        <strain evidence="1">Zm11</strain>
    </source>
</reference>
<protein>
    <recommendedName>
        <fullName evidence="3">DUF3240 domain-containing protein</fullName>
    </recommendedName>
</protein>
<name>A0A8D5FYU7_9PROT</name>
<evidence type="ECO:0000313" key="1">
    <source>
        <dbReference type="EMBL" id="BCM24694.1"/>
    </source>
</evidence>
<dbReference type="RefSeq" id="WP_221765198.1">
    <property type="nucleotide sequence ID" value="NZ_AP024110.1"/>
</dbReference>
<organism evidence="1 2">
    <name type="scientific">Methyloradius palustris</name>
    <dbReference type="NCBI Taxonomy" id="2778876"/>
    <lineage>
        <taxon>Bacteria</taxon>
        <taxon>Pseudomonadati</taxon>
        <taxon>Pseudomonadota</taxon>
        <taxon>Betaproteobacteria</taxon>
        <taxon>Nitrosomonadales</taxon>
        <taxon>Methylophilaceae</taxon>
        <taxon>Methyloradius</taxon>
    </lineage>
</organism>
<evidence type="ECO:0000313" key="2">
    <source>
        <dbReference type="Proteomes" id="UP000826722"/>
    </source>
</evidence>
<dbReference type="InterPro" id="IPR021634">
    <property type="entry name" value="DUF3240"/>
</dbReference>
<dbReference type="Pfam" id="PF11582">
    <property type="entry name" value="DUF3240"/>
    <property type="match status" value="1"/>
</dbReference>
<dbReference type="Proteomes" id="UP000826722">
    <property type="component" value="Chromosome"/>
</dbReference>
<dbReference type="InterPro" id="IPR015867">
    <property type="entry name" value="N-reg_PII/ATP_PRibTrfase_C"/>
</dbReference>
<sequence>MSQHLLTIITLPRMQDAMIDWLLEQDNLSGFSTAEIYGHGARHTGMSLLEQVTGRQKRTQFTAHADEAVINSVLEKLKLDFAGSGLHYMVTPLLEAGAL</sequence>